<comment type="caution">
    <text evidence="2">The sequence shown here is derived from an EMBL/GenBank/DDBJ whole genome shotgun (WGS) entry which is preliminary data.</text>
</comment>
<proteinExistence type="predicted"/>
<feature type="compositionally biased region" description="Basic and acidic residues" evidence="1">
    <location>
        <begin position="73"/>
        <end position="83"/>
    </location>
</feature>
<evidence type="ECO:0000313" key="2">
    <source>
        <dbReference type="EMBL" id="KAG7392414.1"/>
    </source>
</evidence>
<keyword evidence="3" id="KW-1185">Reference proteome</keyword>
<organism evidence="2 3">
    <name type="scientific">Phytophthora pseudosyringae</name>
    <dbReference type="NCBI Taxonomy" id="221518"/>
    <lineage>
        <taxon>Eukaryota</taxon>
        <taxon>Sar</taxon>
        <taxon>Stramenopiles</taxon>
        <taxon>Oomycota</taxon>
        <taxon>Peronosporomycetes</taxon>
        <taxon>Peronosporales</taxon>
        <taxon>Peronosporaceae</taxon>
        <taxon>Phytophthora</taxon>
    </lineage>
</organism>
<sequence length="1002" mass="113284">MDARNANLARKPRHFEGQARHTGKFDLPNESSNEELLHLSKQKSPYRQQLRRPKPPAPSPGSPAQRAARSILKLKEGLLHIDGAKWPGDTGIQDDHGVELARPQGVQQPVRVRSSPKSIDSALTTPSLGTSSARSPSRANTPVRSPSRKKKTRAEHELAQKQERLAAWLHANPDAGPDSVVEDAGQRFKGDDAPTDTNQLYSVEVEARIESAIQCRGPLEAGVRLWDDPVRSMLAAEMTSESVFGGAVPTQALAFQSPERPPPSRASPPMQASSANDTGPLEVAVAAAQHEQLSADEVAGSAASEPQLSDHAQKVFGVAHRQAADGAVADALATLEAGIRQSLSASQARLDAVSGAHGAGFNYSVLAHKSATRLQLYYRARHRQRVNRLILLQRQWRWWHTRRRVLKSLHFANEQAMVIQHRYRSWHVHITQVRSAVRIQRCFRVFESQKFLIHFQQVCRLLLARQARSRRVKTRMRMLGKVVLLFRKRRRRIALIQGLWRRRCAQAQLVTLLARVSAVELGRRAREDAFVAEKLDQARLRFRAFLRSTKRGRELVRWQAEKPWLRFRRLRNNTRHWDELPLPEKVAAAARILPTRNFRGVHQLALCQMLVGTDQQLPPLPKALKVSAEELAFLATPSTDSDTRKSLEPAGCCVCFPWQAVVRETMKRSRAKLSRRVATLWWAVVTYPKEYCAARMWPIRKRQRELARQQLEDDFARVLTAFLRAWFRRSKANTPPYSCEWCSEPFGTSREFFAHGKCAAARGRAEAEWAALSSDLQFARRTKWRFSKQPHEDAVRMDSHAFDLKAASVRRLRRTHSRREALIPLVATLEACTAGDSPNAVVPMDLAAFVLKYLDDSKTSHPLMQTAEHQLVRWGTLVGAMEVENSSQTPEGSGRESRWVRKDNLRSRLVAGSKWSSILSRLRRSLSRRALKYRPVPTENAVALTLKATRGFVDRATSKWKELELRIRGIPPRRRRQRDTKADQQEPTSPSAVGARVLPVAT</sequence>
<dbReference type="Proteomes" id="UP000694044">
    <property type="component" value="Unassembled WGS sequence"/>
</dbReference>
<evidence type="ECO:0000313" key="3">
    <source>
        <dbReference type="Proteomes" id="UP000694044"/>
    </source>
</evidence>
<name>A0A8T1WJ57_9STRA</name>
<dbReference type="EMBL" id="JAGDFM010000011">
    <property type="protein sequence ID" value="KAG7392414.1"/>
    <property type="molecule type" value="Genomic_DNA"/>
</dbReference>
<dbReference type="OrthoDB" id="110521at2759"/>
<gene>
    <name evidence="2" type="ORF">PHYPSEUDO_000822</name>
</gene>
<evidence type="ECO:0000256" key="1">
    <source>
        <dbReference type="SAM" id="MobiDB-lite"/>
    </source>
</evidence>
<accession>A0A8T1WJ57</accession>
<feature type="region of interest" description="Disordered" evidence="1">
    <location>
        <begin position="254"/>
        <end position="277"/>
    </location>
</feature>
<dbReference type="AlphaFoldDB" id="A0A8T1WJ57"/>
<feature type="compositionally biased region" description="Polar residues" evidence="1">
    <location>
        <begin position="115"/>
        <end position="144"/>
    </location>
</feature>
<protein>
    <submittedName>
        <fullName evidence="2">Uncharacterized protein</fullName>
    </submittedName>
</protein>
<reference evidence="2" key="1">
    <citation type="submission" date="2021-02" db="EMBL/GenBank/DDBJ databases">
        <authorList>
            <person name="Palmer J.M."/>
        </authorList>
    </citation>
    <scope>NUCLEOTIDE SEQUENCE</scope>
    <source>
        <strain evidence="2">SCRP734</strain>
    </source>
</reference>
<feature type="region of interest" description="Disordered" evidence="1">
    <location>
        <begin position="971"/>
        <end position="1002"/>
    </location>
</feature>
<feature type="region of interest" description="Disordered" evidence="1">
    <location>
        <begin position="1"/>
        <end position="155"/>
    </location>
</feature>